<evidence type="ECO:0000259" key="1">
    <source>
        <dbReference type="PROSITE" id="PS51819"/>
    </source>
</evidence>
<dbReference type="SUPFAM" id="SSF54593">
    <property type="entry name" value="Glyoxalase/Bleomycin resistance protein/Dihydroxybiphenyl dioxygenase"/>
    <property type="match status" value="1"/>
</dbReference>
<dbReference type="AlphaFoldDB" id="A0A2K1QAP7"/>
<dbReference type="InterPro" id="IPR058998">
    <property type="entry name" value="YycE-like_N"/>
</dbReference>
<protein>
    <submittedName>
        <fullName evidence="2">Prolyl endopeptidase</fullName>
    </submittedName>
</protein>
<dbReference type="Gene3D" id="3.10.180.10">
    <property type="entry name" value="2,3-Dihydroxybiphenyl 1,2-Dioxygenase, domain 1"/>
    <property type="match status" value="1"/>
</dbReference>
<evidence type="ECO:0000313" key="2">
    <source>
        <dbReference type="EMBL" id="PNS12113.1"/>
    </source>
</evidence>
<dbReference type="EMBL" id="NWUO01000005">
    <property type="protein sequence ID" value="PNS12113.1"/>
    <property type="molecule type" value="Genomic_DNA"/>
</dbReference>
<dbReference type="CDD" id="cd06587">
    <property type="entry name" value="VOC"/>
    <property type="match status" value="1"/>
</dbReference>
<dbReference type="InterPro" id="IPR037523">
    <property type="entry name" value="VOC_core"/>
</dbReference>
<dbReference type="PROSITE" id="PS51819">
    <property type="entry name" value="VOC"/>
    <property type="match status" value="1"/>
</dbReference>
<sequence>MSYHHLRIARPVTDLAKSSEMYCRGLGLKEIGAFTNHEGFSGRMLGRDDLSWHLEFTQCHHHPVIPAASVEDLLVLYIPEKASWAAACSEMKKAGFTQVRAFNPYWDNNGITFQDHDGYRVVLQNSRWEVS</sequence>
<reference evidence="3" key="1">
    <citation type="submission" date="2017-09" db="EMBL/GenBank/DDBJ databases">
        <authorList>
            <person name="Palmer M."/>
            <person name="Steenkamp E.T."/>
            <person name="Coetzee M.P."/>
            <person name="Avontuur J.R."/>
            <person name="Van Zyl E."/>
            <person name="Chan W.-Y."/>
            <person name="Blom J."/>
            <person name="Venter S.N."/>
        </authorList>
    </citation>
    <scope>NUCLEOTIDE SEQUENCE [LARGE SCALE GENOMIC DNA]</scope>
    <source>
        <strain evidence="3">QC88-366</strain>
    </source>
</reference>
<keyword evidence="3" id="KW-1185">Reference proteome</keyword>
<dbReference type="InterPro" id="IPR058997">
    <property type="entry name" value="YycE-like_C"/>
</dbReference>
<dbReference type="OrthoDB" id="8018325at2"/>
<name>A0A2K1QAP7_9GAMM</name>
<organism evidence="2 3">
    <name type="scientific">Mixta theicola</name>
    <dbReference type="NCBI Taxonomy" id="1458355"/>
    <lineage>
        <taxon>Bacteria</taxon>
        <taxon>Pseudomonadati</taxon>
        <taxon>Pseudomonadota</taxon>
        <taxon>Gammaproteobacteria</taxon>
        <taxon>Enterobacterales</taxon>
        <taxon>Erwiniaceae</taxon>
        <taxon>Mixta</taxon>
    </lineage>
</organism>
<dbReference type="Pfam" id="PF22658">
    <property type="entry name" value="YycE-like_N"/>
    <property type="match status" value="1"/>
</dbReference>
<proteinExistence type="predicted"/>
<dbReference type="Pfam" id="PF22659">
    <property type="entry name" value="YycE-like_C"/>
    <property type="match status" value="1"/>
</dbReference>
<dbReference type="Proteomes" id="UP000236345">
    <property type="component" value="Unassembled WGS sequence"/>
</dbReference>
<evidence type="ECO:0000313" key="3">
    <source>
        <dbReference type="Proteomes" id="UP000236345"/>
    </source>
</evidence>
<accession>A0A2K1QAP7</accession>
<gene>
    <name evidence="2" type="ORF">COO59_09045</name>
</gene>
<comment type="caution">
    <text evidence="2">The sequence shown here is derived from an EMBL/GenBank/DDBJ whole genome shotgun (WGS) entry which is preliminary data.</text>
</comment>
<dbReference type="RefSeq" id="WP_103059470.1">
    <property type="nucleotide sequence ID" value="NZ_BSOF01000029.1"/>
</dbReference>
<feature type="domain" description="VOC" evidence="1">
    <location>
        <begin position="2"/>
        <end position="126"/>
    </location>
</feature>
<dbReference type="InterPro" id="IPR029068">
    <property type="entry name" value="Glyas_Bleomycin-R_OHBP_Dase"/>
</dbReference>